<dbReference type="InterPro" id="IPR005195">
    <property type="entry name" value="Glyco_hydro_65_M"/>
</dbReference>
<reference evidence="7" key="1">
    <citation type="journal article" date="2014" name="Int. J. Syst. Evol. Microbiol.">
        <title>Complete genome sequence of Corynebacterium casei LMG S-19264T (=DSM 44701T), isolated from a smear-ripened cheese.</title>
        <authorList>
            <consortium name="US DOE Joint Genome Institute (JGI-PGF)"/>
            <person name="Walter F."/>
            <person name="Albersmeier A."/>
            <person name="Kalinowski J."/>
            <person name="Ruckert C."/>
        </authorList>
    </citation>
    <scope>NUCLEOTIDE SEQUENCE</scope>
    <source>
        <strain evidence="7">KCTC 12113</strain>
    </source>
</reference>
<feature type="domain" description="Glycoside hydrolase family 65 central catalytic" evidence="4">
    <location>
        <begin position="324"/>
        <end position="690"/>
    </location>
</feature>
<evidence type="ECO:0000259" key="4">
    <source>
        <dbReference type="Pfam" id="PF03632"/>
    </source>
</evidence>
<dbReference type="GO" id="GO:0030246">
    <property type="term" value="F:carbohydrate binding"/>
    <property type="evidence" value="ECO:0007669"/>
    <property type="project" value="InterPro"/>
</dbReference>
<dbReference type="Pfam" id="PF03636">
    <property type="entry name" value="Glyco_hydro_65N"/>
    <property type="match status" value="1"/>
</dbReference>
<dbReference type="InterPro" id="IPR008928">
    <property type="entry name" value="6-hairpin_glycosidase_sf"/>
</dbReference>
<organism evidence="7 8">
    <name type="scientific">Arenibacter certesii</name>
    <dbReference type="NCBI Taxonomy" id="228955"/>
    <lineage>
        <taxon>Bacteria</taxon>
        <taxon>Pseudomonadati</taxon>
        <taxon>Bacteroidota</taxon>
        <taxon>Flavobacteriia</taxon>
        <taxon>Flavobacteriales</taxon>
        <taxon>Flavobacteriaceae</taxon>
        <taxon>Arenibacter</taxon>
    </lineage>
</organism>
<evidence type="ECO:0000256" key="3">
    <source>
        <dbReference type="PIRSR" id="PIRSR036289-51"/>
    </source>
</evidence>
<evidence type="ECO:0000256" key="1">
    <source>
        <dbReference type="ARBA" id="ARBA00006768"/>
    </source>
</evidence>
<dbReference type="InterPro" id="IPR037018">
    <property type="entry name" value="GH65_N"/>
</dbReference>
<proteinExistence type="inferred from homology"/>
<dbReference type="Gene3D" id="1.50.10.10">
    <property type="match status" value="1"/>
</dbReference>
<evidence type="ECO:0000313" key="7">
    <source>
        <dbReference type="EMBL" id="GGW26422.1"/>
    </source>
</evidence>
<name>A0A918IQD6_9FLAO</name>
<feature type="domain" description="Glycoside hydrolase family 65 C-terminal" evidence="5">
    <location>
        <begin position="699"/>
        <end position="758"/>
    </location>
</feature>
<dbReference type="GO" id="GO:0005975">
    <property type="term" value="P:carbohydrate metabolic process"/>
    <property type="evidence" value="ECO:0007669"/>
    <property type="project" value="InterPro"/>
</dbReference>
<dbReference type="EMBL" id="BMWP01000004">
    <property type="protein sequence ID" value="GGW26422.1"/>
    <property type="molecule type" value="Genomic_DNA"/>
</dbReference>
<feature type="domain" description="Glycoside hydrolase family 65 N-terminal" evidence="6">
    <location>
        <begin position="14"/>
        <end position="267"/>
    </location>
</feature>
<protein>
    <submittedName>
        <fullName evidence="7">Maltose phosphorylase</fullName>
    </submittedName>
</protein>
<dbReference type="Proteomes" id="UP000634668">
    <property type="component" value="Unassembled WGS sequence"/>
</dbReference>
<dbReference type="PANTHER" id="PTHR11051">
    <property type="entry name" value="GLYCOSYL HYDROLASE-RELATED"/>
    <property type="match status" value="1"/>
</dbReference>
<dbReference type="PANTHER" id="PTHR11051:SF14">
    <property type="entry name" value="MALTOSE PHOSPHORYLASE"/>
    <property type="match status" value="1"/>
</dbReference>
<dbReference type="SUPFAM" id="SSF74650">
    <property type="entry name" value="Galactose mutarotase-like"/>
    <property type="match status" value="1"/>
</dbReference>
<feature type="binding site" evidence="3">
    <location>
        <begin position="359"/>
        <end position="360"/>
    </location>
    <ligand>
        <name>substrate</name>
    </ligand>
</feature>
<comment type="similarity">
    <text evidence="1">Belongs to the glycosyl hydrolase 65 family.</text>
</comment>
<gene>
    <name evidence="7" type="ORF">GCM10007383_09400</name>
</gene>
<dbReference type="Gene3D" id="2.60.420.10">
    <property type="entry name" value="Maltose phosphorylase, domain 3"/>
    <property type="match status" value="1"/>
</dbReference>
<dbReference type="Pfam" id="PF03633">
    <property type="entry name" value="Glyco_hydro_65C"/>
    <property type="match status" value="1"/>
</dbReference>
<dbReference type="NCBIfam" id="NF010380">
    <property type="entry name" value="PRK13807.1"/>
    <property type="match status" value="1"/>
</dbReference>
<dbReference type="InterPro" id="IPR012341">
    <property type="entry name" value="6hp_glycosidase-like_sf"/>
</dbReference>
<dbReference type="Pfam" id="PF03632">
    <property type="entry name" value="Glyco_hydro_65m"/>
    <property type="match status" value="1"/>
</dbReference>
<evidence type="ECO:0000259" key="6">
    <source>
        <dbReference type="Pfam" id="PF03636"/>
    </source>
</evidence>
<dbReference type="RefSeq" id="WP_026812997.1">
    <property type="nucleotide sequence ID" value="NZ_BMWP01000004.1"/>
</dbReference>
<dbReference type="InterPro" id="IPR017045">
    <property type="entry name" value="Malt_Pase/Glycosyl_Hdrlase"/>
</dbReference>
<dbReference type="InterPro" id="IPR011013">
    <property type="entry name" value="Gal_mutarotase_sf_dom"/>
</dbReference>
<dbReference type="GO" id="GO:0004553">
    <property type="term" value="F:hydrolase activity, hydrolyzing O-glycosyl compounds"/>
    <property type="evidence" value="ECO:0007669"/>
    <property type="project" value="TreeGrafter"/>
</dbReference>
<evidence type="ECO:0000259" key="5">
    <source>
        <dbReference type="Pfam" id="PF03633"/>
    </source>
</evidence>
<dbReference type="InterPro" id="IPR005196">
    <property type="entry name" value="Glyco_hydro_65_N"/>
</dbReference>
<feature type="active site" description="Proton donor" evidence="2">
    <location>
        <position position="490"/>
    </location>
</feature>
<dbReference type="InterPro" id="IPR005194">
    <property type="entry name" value="Glyco_hydro_65_C"/>
</dbReference>
<reference evidence="7" key="2">
    <citation type="submission" date="2020-09" db="EMBL/GenBank/DDBJ databases">
        <authorList>
            <person name="Sun Q."/>
            <person name="Kim S."/>
        </authorList>
    </citation>
    <scope>NUCLEOTIDE SEQUENCE</scope>
    <source>
        <strain evidence="7">KCTC 12113</strain>
    </source>
</reference>
<dbReference type="Gene3D" id="2.70.98.40">
    <property type="entry name" value="Glycoside hydrolase, family 65, N-terminal domain"/>
    <property type="match status" value="1"/>
</dbReference>
<dbReference type="SUPFAM" id="SSF48208">
    <property type="entry name" value="Six-hairpin glycosidases"/>
    <property type="match status" value="1"/>
</dbReference>
<keyword evidence="8" id="KW-1185">Reference proteome</keyword>
<sequence length="768" mass="88908">MNQDYIKPNEWSIIEEGFNPDMVKSSESIFSLGNGAMGQRANFEEHYSGATFQGSYIAGVYYPDKTKVGWWKKGYPEYFAKVLNAPNWIGIHITINGETLDLFSCKSVSDYKRELNMKEGWLSRSFTATMKNDAIIKVETKRFLSLTLDEIGAISYNITPLSGHAKIAYSPYLDAGITNEDSNWDDKFWEITNITQENEMAFIEAHTLKTNFNTCTFMQSQCFINGAITKLSPDVEKLEKKISFHYSAEIKQNQIFTIHKYGGYTADRNHKKEQLIPAAKKALTKAIKMGFGILLEAQRIAWSQIWETSDITIKGDVKAQQGIRFNIFQLNQTYLGTDSRLNIGPKGFTGEKYGGSTYWDTEAYCLPFYMATKDQQVGRNLLEYRYNHLEKAIENGEKLGFTDGAALYPMVTMNGEECHNEWEITFEEIHRNGAIAFAIYNYYRYTGDYSYIPEKGLEVLIAIARFWKQRATFSTKKNKYVILGVTGPNEYENNINNNWYTNYIAQWCLNYTMETIDKVKASYSEEYQRIITKVALEPKEIEKWKIVADNLYFPYSEEHKVFLQQDGFLDKELTTVAHLTRSQRPINQKWSWDRILRSPYIKQADTLQGFYFFEDQFSREELERHFDFYEPFTVHESSLSPCVHSILAAKLDRMDQAYSFYLRTSRLDLDDYNKEVEEGLHITSMAGTWMSIVEGFGGMRVVNNTLSFQPKIPKQWVSYSFNVIFRNRTVKVNVSQKEAQFTLQQGDELQISVNGKLISITQNNIIPI</sequence>
<feature type="binding site" evidence="3">
    <location>
        <begin position="602"/>
        <end position="603"/>
    </location>
    <ligand>
        <name>substrate</name>
    </ligand>
</feature>
<accession>A0A918IQD6</accession>
<dbReference type="PIRSF" id="PIRSF036289">
    <property type="entry name" value="Glycosyl_hydrolase_malt_phosph"/>
    <property type="match status" value="1"/>
</dbReference>
<evidence type="ECO:0000313" key="8">
    <source>
        <dbReference type="Proteomes" id="UP000634668"/>
    </source>
</evidence>
<comment type="caution">
    <text evidence="7">The sequence shown here is derived from an EMBL/GenBank/DDBJ whole genome shotgun (WGS) entry which is preliminary data.</text>
</comment>
<dbReference type="AlphaFoldDB" id="A0A918IQD6"/>
<evidence type="ECO:0000256" key="2">
    <source>
        <dbReference type="PIRSR" id="PIRSR036289-50"/>
    </source>
</evidence>
<dbReference type="GO" id="GO:0016757">
    <property type="term" value="F:glycosyltransferase activity"/>
    <property type="evidence" value="ECO:0007669"/>
    <property type="project" value="UniProtKB-ARBA"/>
</dbReference>